<keyword evidence="7" id="KW-1185">Reference proteome</keyword>
<dbReference type="InterPro" id="IPR050595">
    <property type="entry name" value="Bact_response_regulator"/>
</dbReference>
<protein>
    <recommendedName>
        <fullName evidence="5">Response regulatory domain-containing protein</fullName>
    </recommendedName>
</protein>
<keyword evidence="3" id="KW-0804">Transcription</keyword>
<name>A0A2S0NGU6_9HYPH</name>
<evidence type="ECO:0000256" key="3">
    <source>
        <dbReference type="ARBA" id="ARBA00023163"/>
    </source>
</evidence>
<comment type="caution">
    <text evidence="4">Lacks conserved residue(s) required for the propagation of feature annotation.</text>
</comment>
<reference evidence="6 7" key="1">
    <citation type="submission" date="2018-03" db="EMBL/GenBank/DDBJ databases">
        <title>Genome sequencing of Phreatobacter sp.</title>
        <authorList>
            <person name="Kim S.-J."/>
            <person name="Heo J."/>
            <person name="Kwon S.-W."/>
        </authorList>
    </citation>
    <scope>NUCLEOTIDE SEQUENCE [LARGE SCALE GENOMIC DNA]</scope>
    <source>
        <strain evidence="6 7">S-12</strain>
    </source>
</reference>
<dbReference type="SMART" id="SM00448">
    <property type="entry name" value="REC"/>
    <property type="match status" value="1"/>
</dbReference>
<dbReference type="PANTHER" id="PTHR44591">
    <property type="entry name" value="STRESS RESPONSE REGULATOR PROTEIN 1"/>
    <property type="match status" value="1"/>
</dbReference>
<evidence type="ECO:0000313" key="7">
    <source>
        <dbReference type="Proteomes" id="UP000237889"/>
    </source>
</evidence>
<dbReference type="InterPro" id="IPR001789">
    <property type="entry name" value="Sig_transdc_resp-reg_receiver"/>
</dbReference>
<organism evidence="6 7">
    <name type="scientific">Phreatobacter cathodiphilus</name>
    <dbReference type="NCBI Taxonomy" id="1868589"/>
    <lineage>
        <taxon>Bacteria</taxon>
        <taxon>Pseudomonadati</taxon>
        <taxon>Pseudomonadota</taxon>
        <taxon>Alphaproteobacteria</taxon>
        <taxon>Hyphomicrobiales</taxon>
        <taxon>Phreatobacteraceae</taxon>
        <taxon>Phreatobacter</taxon>
    </lineage>
</organism>
<dbReference type="KEGG" id="phr:C6569_21340"/>
<dbReference type="Gene3D" id="3.40.50.2300">
    <property type="match status" value="1"/>
</dbReference>
<dbReference type="InterPro" id="IPR011006">
    <property type="entry name" value="CheY-like_superfamily"/>
</dbReference>
<keyword evidence="2" id="KW-0805">Transcription regulation</keyword>
<gene>
    <name evidence="6" type="ORF">C6569_21340</name>
</gene>
<evidence type="ECO:0000313" key="6">
    <source>
        <dbReference type="EMBL" id="AVO47382.1"/>
    </source>
</evidence>
<dbReference type="EMBL" id="CP027668">
    <property type="protein sequence ID" value="AVO47382.1"/>
    <property type="molecule type" value="Genomic_DNA"/>
</dbReference>
<dbReference type="PROSITE" id="PS50110">
    <property type="entry name" value="RESPONSE_REGULATORY"/>
    <property type="match status" value="1"/>
</dbReference>
<dbReference type="PANTHER" id="PTHR44591:SF3">
    <property type="entry name" value="RESPONSE REGULATORY DOMAIN-CONTAINING PROTEIN"/>
    <property type="match status" value="1"/>
</dbReference>
<dbReference type="GO" id="GO:0000160">
    <property type="term" value="P:phosphorelay signal transduction system"/>
    <property type="evidence" value="ECO:0007669"/>
    <property type="project" value="InterPro"/>
</dbReference>
<dbReference type="AlphaFoldDB" id="A0A2S0NGU6"/>
<feature type="domain" description="Response regulatory" evidence="5">
    <location>
        <begin position="28"/>
        <end position="144"/>
    </location>
</feature>
<proteinExistence type="predicted"/>
<evidence type="ECO:0000256" key="2">
    <source>
        <dbReference type="ARBA" id="ARBA00023015"/>
    </source>
</evidence>
<dbReference type="Pfam" id="PF00072">
    <property type="entry name" value="Response_reg"/>
    <property type="match status" value="1"/>
</dbReference>
<keyword evidence="1" id="KW-0597">Phosphoprotein</keyword>
<dbReference type="Proteomes" id="UP000237889">
    <property type="component" value="Chromosome"/>
</dbReference>
<evidence type="ECO:0000256" key="4">
    <source>
        <dbReference type="PROSITE-ProRule" id="PRU00169"/>
    </source>
</evidence>
<dbReference type="SUPFAM" id="SSF52172">
    <property type="entry name" value="CheY-like"/>
    <property type="match status" value="1"/>
</dbReference>
<accession>A0A2S0NGU6</accession>
<evidence type="ECO:0000256" key="1">
    <source>
        <dbReference type="ARBA" id="ARBA00022553"/>
    </source>
</evidence>
<evidence type="ECO:0000259" key="5">
    <source>
        <dbReference type="PROSITE" id="PS50110"/>
    </source>
</evidence>
<sequence length="218" mass="23705">MTYRLHDARSGRVPKSIALNLHQPAATTILVADEQAFSRRIIRSVLTGLGRVLECRTGFDAVEVAEQQRPSLVVLGMNLSGLDGLEVTQLLRRADGGLQYTPIIMISGTPTRASVLGAVTAGVHEYVARPFSTKTLRTRAEAVLAMPRPFVRTRVYFGPVPRAKTVRREVLGTGAGDASATMICGVHHSRADEMLCPLGVNCLCQAYIRPVEKDIIEL</sequence>
<dbReference type="OrthoDB" id="9786548at2"/>